<comment type="caution">
    <text evidence="2">The sequence shown here is derived from an EMBL/GenBank/DDBJ whole genome shotgun (WGS) entry which is preliminary data.</text>
</comment>
<dbReference type="Pfam" id="PF00294">
    <property type="entry name" value="PfkB"/>
    <property type="match status" value="1"/>
</dbReference>
<reference evidence="2" key="2">
    <citation type="submission" date="2020-05" db="EMBL/GenBank/DDBJ databases">
        <authorList>
            <person name="Kim H.-S."/>
            <person name="Proctor R.H."/>
            <person name="Brown D.W."/>
        </authorList>
    </citation>
    <scope>NUCLEOTIDE SEQUENCE</scope>
    <source>
        <strain evidence="2">NRRL 22465</strain>
    </source>
</reference>
<dbReference type="SUPFAM" id="SSF53613">
    <property type="entry name" value="Ribokinase-like"/>
    <property type="match status" value="1"/>
</dbReference>
<dbReference type="PANTHER" id="PTHR47098">
    <property type="entry name" value="PROTEIN MAK32"/>
    <property type="match status" value="1"/>
</dbReference>
<protein>
    <recommendedName>
        <fullName evidence="1">Carbohydrate kinase PfkB domain-containing protein</fullName>
    </recommendedName>
</protein>
<gene>
    <name evidence="2" type="ORF">FZEAL_9076</name>
</gene>
<dbReference type="OrthoDB" id="497927at2759"/>
<sequence>MTFSKTRTEQYTPTFLDTGIGDTSHDTAKGIIVVRCGEHGCLTLTKAQKHWLPAFYSITSPKIVDTTGAGNAFLGAFAMGLQTTGDPREAAILGTVASSFALEQIGLPRYSPAAGLSDET</sequence>
<evidence type="ECO:0000259" key="1">
    <source>
        <dbReference type="Pfam" id="PF00294"/>
    </source>
</evidence>
<dbReference type="Gene3D" id="3.40.1190.20">
    <property type="match status" value="1"/>
</dbReference>
<dbReference type="Proteomes" id="UP000635477">
    <property type="component" value="Unassembled WGS sequence"/>
</dbReference>
<evidence type="ECO:0000313" key="2">
    <source>
        <dbReference type="EMBL" id="KAF4973969.1"/>
    </source>
</evidence>
<reference evidence="2" key="1">
    <citation type="journal article" date="2020" name="BMC Genomics">
        <title>Correction to: Identification and distribution of gene clusters required for synthesis of sphingolipid metabolism inhibitors in diverse species of the filamentous fungus Fusarium.</title>
        <authorList>
            <person name="Kim H.S."/>
            <person name="Lohmar J.M."/>
            <person name="Busman M."/>
            <person name="Brown D.W."/>
            <person name="Naumann T.A."/>
            <person name="Divon H.H."/>
            <person name="Lysoe E."/>
            <person name="Uhlig S."/>
            <person name="Proctor R.H."/>
        </authorList>
    </citation>
    <scope>NUCLEOTIDE SEQUENCE</scope>
    <source>
        <strain evidence="2">NRRL 22465</strain>
    </source>
</reference>
<evidence type="ECO:0000313" key="3">
    <source>
        <dbReference type="Proteomes" id="UP000635477"/>
    </source>
</evidence>
<dbReference type="InterPro" id="IPR029056">
    <property type="entry name" value="Ribokinase-like"/>
</dbReference>
<dbReference type="AlphaFoldDB" id="A0A8H4XG84"/>
<dbReference type="PANTHER" id="PTHR47098:SF1">
    <property type="entry name" value="PFKB FAMILY CARBOHYDRATE KINASE SUPERFAMILY (AFU_ORTHOLOGUE AFUA_4G09500)"/>
    <property type="match status" value="1"/>
</dbReference>
<proteinExistence type="predicted"/>
<organism evidence="2 3">
    <name type="scientific">Fusarium zealandicum</name>
    <dbReference type="NCBI Taxonomy" id="1053134"/>
    <lineage>
        <taxon>Eukaryota</taxon>
        <taxon>Fungi</taxon>
        <taxon>Dikarya</taxon>
        <taxon>Ascomycota</taxon>
        <taxon>Pezizomycotina</taxon>
        <taxon>Sordariomycetes</taxon>
        <taxon>Hypocreomycetidae</taxon>
        <taxon>Hypocreales</taxon>
        <taxon>Nectriaceae</taxon>
        <taxon>Fusarium</taxon>
        <taxon>Fusarium staphyleae species complex</taxon>
    </lineage>
</organism>
<name>A0A8H4XG84_9HYPO</name>
<keyword evidence="3" id="KW-1185">Reference proteome</keyword>
<feature type="domain" description="Carbohydrate kinase PfkB" evidence="1">
    <location>
        <begin position="30"/>
        <end position="106"/>
    </location>
</feature>
<accession>A0A8H4XG84</accession>
<dbReference type="EMBL" id="JABEYC010000821">
    <property type="protein sequence ID" value="KAF4973969.1"/>
    <property type="molecule type" value="Genomic_DNA"/>
</dbReference>
<dbReference type="InterPro" id="IPR011611">
    <property type="entry name" value="PfkB_dom"/>
</dbReference>